<organism evidence="2 3">
    <name type="scientific">Kitasatospora griseola</name>
    <name type="common">Streptomyces griseolosporeus</name>
    <dbReference type="NCBI Taxonomy" id="2064"/>
    <lineage>
        <taxon>Bacteria</taxon>
        <taxon>Bacillati</taxon>
        <taxon>Actinomycetota</taxon>
        <taxon>Actinomycetes</taxon>
        <taxon>Kitasatosporales</taxon>
        <taxon>Streptomycetaceae</taxon>
        <taxon>Kitasatospora</taxon>
    </lineage>
</organism>
<dbReference type="Pfam" id="PF18154">
    <property type="entry name" value="pPIWI_RE_REase"/>
    <property type="match status" value="1"/>
</dbReference>
<name>A0A0D0PV70_KITGR</name>
<dbReference type="RefSeq" id="WP_043912994.1">
    <property type="nucleotide sequence ID" value="NZ_JXZB01000003.1"/>
</dbReference>
<gene>
    <name evidence="2" type="ORF">TR51_19130</name>
</gene>
<protein>
    <recommendedName>
        <fullName evidence="1">REase associating with pPIWI RE domain-containing protein</fullName>
    </recommendedName>
</protein>
<dbReference type="EMBL" id="JXZB01000003">
    <property type="protein sequence ID" value="KIQ64262.1"/>
    <property type="molecule type" value="Genomic_DNA"/>
</dbReference>
<reference evidence="2 3" key="1">
    <citation type="submission" date="2015-02" db="EMBL/GenBank/DDBJ databases">
        <title>Draft genome sequence of Kitasatospora griseola MF730-N6, a bafilomycin, terpentecin and satosporin producer.</title>
        <authorList>
            <person name="Arens J.C."/>
            <person name="Haltli B."/>
            <person name="Kerr R.G."/>
        </authorList>
    </citation>
    <scope>NUCLEOTIDE SEQUENCE [LARGE SCALE GENOMIC DNA]</scope>
    <source>
        <strain evidence="2 3">MF730-N6</strain>
    </source>
</reference>
<evidence type="ECO:0000259" key="1">
    <source>
        <dbReference type="Pfam" id="PF18154"/>
    </source>
</evidence>
<comment type="caution">
    <text evidence="2">The sequence shown here is derived from an EMBL/GenBank/DDBJ whole genome shotgun (WGS) entry which is preliminary data.</text>
</comment>
<proteinExistence type="predicted"/>
<evidence type="ECO:0000313" key="2">
    <source>
        <dbReference type="EMBL" id="KIQ64262.1"/>
    </source>
</evidence>
<accession>A0A0D0PV70</accession>
<dbReference type="Proteomes" id="UP000032066">
    <property type="component" value="Unassembled WGS sequence"/>
</dbReference>
<dbReference type="AlphaFoldDB" id="A0A0D0PV70"/>
<evidence type="ECO:0000313" key="3">
    <source>
        <dbReference type="Proteomes" id="UP000032066"/>
    </source>
</evidence>
<sequence>MTTIRTADHMAIRNSVMRAASVAAAALTDADSDPEHRLRALMEGHGRVLTARGPGQPMTFDQFRQLLLGDLSALLPDGVPAEEMDGLRLIDDDNEFDPDMFDLDVEQRMVLHALRRAGHRGQTVGIDALDQELDQTRAHRQMTSTDSQDDYVAWRSALIEEPAGSVRDLRTLNLPATLTDFYQPIPFDATYDRWWFRCPVCRWPMKITVHGTNNRRTGQVRCFHRPHIEAGASYEFKIPDEGAMPRLNPVSTVTPARGNAEVLAPHPKPPTPEPILTDGHKALVRGVWRCTTIPGLPELGLFKALSAPHLRDKGVTAHLWPVLDSYDLLVTVPDTDGGRTELRVDVKDYTYATLLADKINADGGDRGGAEYLVVPDNREKTVSMLDAVCRQHRMHALTAGDFGAMVCEMVGEQWTS</sequence>
<dbReference type="InterPro" id="IPR040828">
    <property type="entry name" value="pPIWI_RE_REase"/>
</dbReference>
<dbReference type="PATRIC" id="fig|2064.6.peg.4116"/>
<feature type="domain" description="REase associating with pPIWI RE" evidence="1">
    <location>
        <begin position="295"/>
        <end position="414"/>
    </location>
</feature>
<keyword evidence="3" id="KW-1185">Reference proteome</keyword>